<dbReference type="KEGG" id="psty:BFS30_17940"/>
<dbReference type="EMBL" id="CP017141">
    <property type="protein sequence ID" value="AOM80854.1"/>
    <property type="molecule type" value="Genomic_DNA"/>
</dbReference>
<evidence type="ECO:0000313" key="2">
    <source>
        <dbReference type="Proteomes" id="UP000094313"/>
    </source>
</evidence>
<keyword evidence="2" id="KW-1185">Reference proteome</keyword>
<name>A0A1D7QQA3_9SPHI</name>
<dbReference type="AlphaFoldDB" id="A0A1D7QQA3"/>
<gene>
    <name evidence="1" type="ORF">BFS30_17940</name>
</gene>
<organism evidence="1 2">
    <name type="scientific">Pedobacter steynii</name>
    <dbReference type="NCBI Taxonomy" id="430522"/>
    <lineage>
        <taxon>Bacteria</taxon>
        <taxon>Pseudomonadati</taxon>
        <taxon>Bacteroidota</taxon>
        <taxon>Sphingobacteriia</taxon>
        <taxon>Sphingobacteriales</taxon>
        <taxon>Sphingobacteriaceae</taxon>
        <taxon>Pedobacter</taxon>
    </lineage>
</organism>
<dbReference type="RefSeq" id="WP_069382508.1">
    <property type="nucleotide sequence ID" value="NZ_CP017141.1"/>
</dbReference>
<reference evidence="1 2" key="1">
    <citation type="submission" date="2016-08" db="EMBL/GenBank/DDBJ databases">
        <authorList>
            <person name="Seilhamer J.J."/>
        </authorList>
    </citation>
    <scope>NUCLEOTIDE SEQUENCE [LARGE SCALE GENOMIC DNA]</scope>
    <source>
        <strain evidence="1 2">DX4</strain>
    </source>
</reference>
<proteinExistence type="predicted"/>
<dbReference type="Proteomes" id="UP000094313">
    <property type="component" value="Chromosome"/>
</dbReference>
<dbReference type="OrthoDB" id="770510at2"/>
<protein>
    <submittedName>
        <fullName evidence="1">Uncharacterized protein</fullName>
    </submittedName>
</protein>
<accession>A0A1D7QQA3</accession>
<evidence type="ECO:0000313" key="1">
    <source>
        <dbReference type="EMBL" id="AOM80854.1"/>
    </source>
</evidence>
<sequence>MNSLKDAILKVLGKTYQPLTLVEIRFKRYDLAFKTDGDGCPVLLFMGEKDENGRIKGARYARRLLKAADGKVIKDHWDHKGKATAQL</sequence>